<protein>
    <recommendedName>
        <fullName evidence="3">Lipoprotein</fullName>
    </recommendedName>
</protein>
<dbReference type="OrthoDB" id="292253at2"/>
<keyword evidence="2" id="KW-1185">Reference proteome</keyword>
<dbReference type="RefSeq" id="WP_145249137.1">
    <property type="nucleotide sequence ID" value="NZ_CP036278.1"/>
</dbReference>
<dbReference type="PROSITE" id="PS51257">
    <property type="entry name" value="PROKAR_LIPOPROTEIN"/>
    <property type="match status" value="1"/>
</dbReference>
<name>A0A518ASU7_9BACT</name>
<dbReference type="EMBL" id="CP036278">
    <property type="protein sequence ID" value="QDU57776.1"/>
    <property type="molecule type" value="Genomic_DNA"/>
</dbReference>
<proteinExistence type="predicted"/>
<reference evidence="1 2" key="1">
    <citation type="submission" date="2019-02" db="EMBL/GenBank/DDBJ databases">
        <title>Deep-cultivation of Planctomycetes and their phenomic and genomic characterization uncovers novel biology.</title>
        <authorList>
            <person name="Wiegand S."/>
            <person name="Jogler M."/>
            <person name="Boedeker C."/>
            <person name="Pinto D."/>
            <person name="Vollmers J."/>
            <person name="Rivas-Marin E."/>
            <person name="Kohn T."/>
            <person name="Peeters S.H."/>
            <person name="Heuer A."/>
            <person name="Rast P."/>
            <person name="Oberbeckmann S."/>
            <person name="Bunk B."/>
            <person name="Jeske O."/>
            <person name="Meyerdierks A."/>
            <person name="Storesund J.E."/>
            <person name="Kallscheuer N."/>
            <person name="Luecker S."/>
            <person name="Lage O.M."/>
            <person name="Pohl T."/>
            <person name="Merkel B.J."/>
            <person name="Hornburger P."/>
            <person name="Mueller R.-W."/>
            <person name="Bruemmer F."/>
            <person name="Labrenz M."/>
            <person name="Spormann A.M."/>
            <person name="Op den Camp H."/>
            <person name="Overmann J."/>
            <person name="Amann R."/>
            <person name="Jetten M.S.M."/>
            <person name="Mascher T."/>
            <person name="Medema M.H."/>
            <person name="Devos D.P."/>
            <person name="Kaster A.-K."/>
            <person name="Ovreas L."/>
            <person name="Rohde M."/>
            <person name="Galperin M.Y."/>
            <person name="Jogler C."/>
        </authorList>
    </citation>
    <scope>NUCLEOTIDE SEQUENCE [LARGE SCALE GENOMIC DNA]</scope>
    <source>
        <strain evidence="1 2">Pan181</strain>
    </source>
</reference>
<dbReference type="AlphaFoldDB" id="A0A518ASU7"/>
<organism evidence="1 2">
    <name type="scientific">Aeoliella mucimassa</name>
    <dbReference type="NCBI Taxonomy" id="2527972"/>
    <lineage>
        <taxon>Bacteria</taxon>
        <taxon>Pseudomonadati</taxon>
        <taxon>Planctomycetota</taxon>
        <taxon>Planctomycetia</taxon>
        <taxon>Pirellulales</taxon>
        <taxon>Lacipirellulaceae</taxon>
        <taxon>Aeoliella</taxon>
    </lineage>
</organism>
<evidence type="ECO:0000313" key="2">
    <source>
        <dbReference type="Proteomes" id="UP000315750"/>
    </source>
</evidence>
<sequence>MNHKLKHATCGLVVLASMALTGCQGVYSGQVLPSPYYRGDDVQYFPKGPEMKLAREAAAMQEAKAQTESTPQNR</sequence>
<gene>
    <name evidence="1" type="ORF">Pan181_39980</name>
</gene>
<dbReference type="KEGG" id="amuc:Pan181_39980"/>
<dbReference type="Proteomes" id="UP000315750">
    <property type="component" value="Chromosome"/>
</dbReference>
<evidence type="ECO:0008006" key="3">
    <source>
        <dbReference type="Google" id="ProtNLM"/>
    </source>
</evidence>
<evidence type="ECO:0000313" key="1">
    <source>
        <dbReference type="EMBL" id="QDU57776.1"/>
    </source>
</evidence>
<accession>A0A518ASU7</accession>